<keyword evidence="4" id="KW-1185">Reference proteome</keyword>
<proteinExistence type="predicted"/>
<feature type="domain" description="ABC-type transport auxiliary lipoprotein component" evidence="2">
    <location>
        <begin position="46"/>
        <end position="170"/>
    </location>
</feature>
<keyword evidence="3" id="KW-0449">Lipoprotein</keyword>
<dbReference type="EMBL" id="UGQS01000002">
    <property type="protein sequence ID" value="STZ76768.1"/>
    <property type="molecule type" value="Genomic_DNA"/>
</dbReference>
<organism evidence="3 4">
    <name type="scientific">Bergeriella denitrificans</name>
    <name type="common">Neisseria denitrificans</name>
    <dbReference type="NCBI Taxonomy" id="494"/>
    <lineage>
        <taxon>Bacteria</taxon>
        <taxon>Pseudomonadati</taxon>
        <taxon>Pseudomonadota</taxon>
        <taxon>Betaproteobacteria</taxon>
        <taxon>Neisseriales</taxon>
        <taxon>Neisseriaceae</taxon>
        <taxon>Bergeriella</taxon>
    </lineage>
</organism>
<dbReference type="PROSITE" id="PS51257">
    <property type="entry name" value="PROKAR_LIPOPROTEIN"/>
    <property type="match status" value="1"/>
</dbReference>
<evidence type="ECO:0000313" key="4">
    <source>
        <dbReference type="Proteomes" id="UP000254651"/>
    </source>
</evidence>
<dbReference type="InterPro" id="IPR005586">
    <property type="entry name" value="ABC_trans_aux"/>
</dbReference>
<dbReference type="Gene3D" id="3.40.50.10610">
    <property type="entry name" value="ABC-type transport auxiliary lipoprotein component"/>
    <property type="match status" value="1"/>
</dbReference>
<evidence type="ECO:0000256" key="1">
    <source>
        <dbReference type="SAM" id="SignalP"/>
    </source>
</evidence>
<evidence type="ECO:0000313" key="3">
    <source>
        <dbReference type="EMBL" id="STZ76768.1"/>
    </source>
</evidence>
<name>A0A378UHB5_BERDE</name>
<dbReference type="RefSeq" id="WP_115225434.1">
    <property type="nucleotide sequence ID" value="NZ_CP181246.1"/>
</dbReference>
<protein>
    <submittedName>
        <fullName evidence="3">Lipoprotein</fullName>
    </submittedName>
</protein>
<sequence>MRIAALTAALLTAACGTAQSPQYFVLPDSQYIRPAERGAEIAVKAYLSDALDTGGLVYQTDAYRLNFARNHLWANPLDDALANNLSNRLNSLNRRYTFVPAARSQSTQQLKIYVEAFNGSYSGQTVVSGYAQWPNGASRPFRVETVQQGDGYAAMVESLAEGLKQAATEMLE</sequence>
<accession>A0A378UHB5</accession>
<gene>
    <name evidence="3" type="ORF">NCTC10295_01552</name>
</gene>
<dbReference type="Proteomes" id="UP000254651">
    <property type="component" value="Unassembled WGS sequence"/>
</dbReference>
<dbReference type="Pfam" id="PF03886">
    <property type="entry name" value="ABC_trans_aux"/>
    <property type="match status" value="1"/>
</dbReference>
<evidence type="ECO:0000259" key="2">
    <source>
        <dbReference type="Pfam" id="PF03886"/>
    </source>
</evidence>
<feature type="chain" id="PRO_5016978729" evidence="1">
    <location>
        <begin position="21"/>
        <end position="172"/>
    </location>
</feature>
<feature type="signal peptide" evidence="1">
    <location>
        <begin position="1"/>
        <end position="20"/>
    </location>
</feature>
<dbReference type="SUPFAM" id="SSF159594">
    <property type="entry name" value="XCC0632-like"/>
    <property type="match status" value="1"/>
</dbReference>
<dbReference type="AlphaFoldDB" id="A0A378UHB5"/>
<reference evidence="3 4" key="1">
    <citation type="submission" date="2018-06" db="EMBL/GenBank/DDBJ databases">
        <authorList>
            <consortium name="Pathogen Informatics"/>
            <person name="Doyle S."/>
        </authorList>
    </citation>
    <scope>NUCLEOTIDE SEQUENCE [LARGE SCALE GENOMIC DNA]</scope>
    <source>
        <strain evidence="3 4">NCTC10295</strain>
    </source>
</reference>
<keyword evidence="1" id="KW-0732">Signal</keyword>